<dbReference type="Proteomes" id="UP000615446">
    <property type="component" value="Unassembled WGS sequence"/>
</dbReference>
<accession>A0A8H3QGA8</accession>
<dbReference type="InterPro" id="IPR032675">
    <property type="entry name" value="LRR_dom_sf"/>
</dbReference>
<protein>
    <recommendedName>
        <fullName evidence="3">F-box domain-containing protein</fullName>
    </recommendedName>
</protein>
<sequence>MSKINKDILFLIFEELKQDSKTLFSCLMVNRTWCETVIPVLWKNPWCYDINYQNKNSLYSVITSYLSDHIKEFLMRQEILLPSISHQSLLFDYLSFCRSFDMDTLNTIVSTSSSDLYNQFILQQEIYNLLMRKCPELKYLNIGSIKHQIFYFPEAKVRLESLCELISDTSIDSSYFYGLASICRYIQKLVIINKIINVNRGLVKLIENQSNLKYFELKDDFDDESFVEDPYKEIFLALSKKADVLYHLIISFQFIFRYEHTTIQNLLTKLHKLKTLIIKDVYIYFTENQLKMLTYNKLETFNIDFISLNDASIIIENSGGHLKEILLRYIDYHWFEYDDFDGNSLNFIRKIHKNCPMIEYLSLLFLSSREHFNEFEKLLKTCQNLKSLLLSISDVVDKEETGKELLRILIRSAPTNLREIRFFKDFKFSLENLEEFFKNWKDRPALSILTSDPLYTGESYVNLFDKYKNNGVIKDFKCSYPGIYSIAL</sequence>
<evidence type="ECO:0000313" key="2">
    <source>
        <dbReference type="Proteomes" id="UP000615446"/>
    </source>
</evidence>
<dbReference type="AlphaFoldDB" id="A0A8H3QGA8"/>
<dbReference type="SUPFAM" id="SSF52047">
    <property type="entry name" value="RNI-like"/>
    <property type="match status" value="1"/>
</dbReference>
<gene>
    <name evidence="1" type="ORF">RCL2_000596300</name>
</gene>
<dbReference type="Gene3D" id="3.80.10.10">
    <property type="entry name" value="Ribonuclease Inhibitor"/>
    <property type="match status" value="1"/>
</dbReference>
<evidence type="ECO:0000313" key="1">
    <source>
        <dbReference type="EMBL" id="GES78648.1"/>
    </source>
</evidence>
<dbReference type="OrthoDB" id="2418667at2759"/>
<comment type="caution">
    <text evidence="1">The sequence shown here is derived from an EMBL/GenBank/DDBJ whole genome shotgun (WGS) entry which is preliminary data.</text>
</comment>
<organism evidence="1 2">
    <name type="scientific">Rhizophagus clarus</name>
    <dbReference type="NCBI Taxonomy" id="94130"/>
    <lineage>
        <taxon>Eukaryota</taxon>
        <taxon>Fungi</taxon>
        <taxon>Fungi incertae sedis</taxon>
        <taxon>Mucoromycota</taxon>
        <taxon>Glomeromycotina</taxon>
        <taxon>Glomeromycetes</taxon>
        <taxon>Glomerales</taxon>
        <taxon>Glomeraceae</taxon>
        <taxon>Rhizophagus</taxon>
    </lineage>
</organism>
<name>A0A8H3QGA8_9GLOM</name>
<proteinExistence type="predicted"/>
<reference evidence="1" key="1">
    <citation type="submission" date="2019-10" db="EMBL/GenBank/DDBJ databases">
        <title>Conservation and host-specific expression of non-tandemly repeated heterogenous ribosome RNA gene in arbuscular mycorrhizal fungi.</title>
        <authorList>
            <person name="Maeda T."/>
            <person name="Kobayashi Y."/>
            <person name="Nakagawa T."/>
            <person name="Ezawa T."/>
            <person name="Yamaguchi K."/>
            <person name="Bino T."/>
            <person name="Nishimoto Y."/>
            <person name="Shigenobu S."/>
            <person name="Kawaguchi M."/>
        </authorList>
    </citation>
    <scope>NUCLEOTIDE SEQUENCE</scope>
    <source>
        <strain evidence="1">HR1</strain>
    </source>
</reference>
<evidence type="ECO:0008006" key="3">
    <source>
        <dbReference type="Google" id="ProtNLM"/>
    </source>
</evidence>
<dbReference type="EMBL" id="BLAL01000040">
    <property type="protein sequence ID" value="GES78648.1"/>
    <property type="molecule type" value="Genomic_DNA"/>
</dbReference>